<evidence type="ECO:0000313" key="1">
    <source>
        <dbReference type="EMBL" id="KAH7681876.1"/>
    </source>
</evidence>
<gene>
    <name evidence="1" type="ORF">IHE45_05G085700</name>
</gene>
<organism evidence="1 2">
    <name type="scientific">Dioscorea alata</name>
    <name type="common">Purple yam</name>
    <dbReference type="NCBI Taxonomy" id="55571"/>
    <lineage>
        <taxon>Eukaryota</taxon>
        <taxon>Viridiplantae</taxon>
        <taxon>Streptophyta</taxon>
        <taxon>Embryophyta</taxon>
        <taxon>Tracheophyta</taxon>
        <taxon>Spermatophyta</taxon>
        <taxon>Magnoliopsida</taxon>
        <taxon>Liliopsida</taxon>
        <taxon>Dioscoreales</taxon>
        <taxon>Dioscoreaceae</taxon>
        <taxon>Dioscorea</taxon>
    </lineage>
</organism>
<dbReference type="Proteomes" id="UP000827976">
    <property type="component" value="Chromosome 5"/>
</dbReference>
<comment type="caution">
    <text evidence="1">The sequence shown here is derived from an EMBL/GenBank/DDBJ whole genome shotgun (WGS) entry which is preliminary data.</text>
</comment>
<evidence type="ECO:0000313" key="2">
    <source>
        <dbReference type="Proteomes" id="UP000827976"/>
    </source>
</evidence>
<sequence length="506" mass="58093">MDAWFWWETMLALALRYPEILLAIACFFFVSQMKKPSRTPVNWPVVGMIPYLFTNTRNFHDWLTDVLRASNCTFVFKGPVGVTGDLLLTCDPANVNHVFNVNFTNYPKGGGFSEIFDVLGNGIFNADHDSWKYQRKKAHALISDKRFRSFVGITSHNKVKNGLIPTLNHLAEGGHDLDLQDVFMRLTFDITCNLIFGIDPGCLAIGFPTVPFAKALDDAEESLFFRHVTPRKWKWIRYEKEKKLESAWKTIDHFIAQYVSLRKHDMMKKTINNNNVDAATNLLSSYLNCELEAGELGFKFDTFLRDTTLNLMVAGRDTTSSGLTWFFWLVAKNPKVEAKIIEELQLKLYHYENSNDTSSLIYLHAALLESLRLYPPVPFEHKGVVRPDILPSGHGVRRRRMLVFSLYAMGRMESIWGKDCMEYRPERWISESGKIKHEPSYKYLVFNCGPRTCLGKDMAFTQMKATAAAIISNFHVEILKGHVARPKLSIILHMKDGLMVRLRKRG</sequence>
<reference evidence="2" key="1">
    <citation type="journal article" date="2022" name="Nat. Commun.">
        <title>Chromosome evolution and the genetic basis of agronomically important traits in greater yam.</title>
        <authorList>
            <person name="Bredeson J.V."/>
            <person name="Lyons J.B."/>
            <person name="Oniyinde I.O."/>
            <person name="Okereke N.R."/>
            <person name="Kolade O."/>
            <person name="Nnabue I."/>
            <person name="Nwadili C.O."/>
            <person name="Hribova E."/>
            <person name="Parker M."/>
            <person name="Nwogha J."/>
            <person name="Shu S."/>
            <person name="Carlson J."/>
            <person name="Kariba R."/>
            <person name="Muthemba S."/>
            <person name="Knop K."/>
            <person name="Barton G.J."/>
            <person name="Sherwood A.V."/>
            <person name="Lopez-Montes A."/>
            <person name="Asiedu R."/>
            <person name="Jamnadass R."/>
            <person name="Muchugi A."/>
            <person name="Goodstein D."/>
            <person name="Egesi C.N."/>
            <person name="Featherston J."/>
            <person name="Asfaw A."/>
            <person name="Simpson G.G."/>
            <person name="Dolezel J."/>
            <person name="Hendre P.S."/>
            <person name="Van Deynze A."/>
            <person name="Kumar P.L."/>
            <person name="Obidiegwu J.E."/>
            <person name="Bhattacharjee R."/>
            <person name="Rokhsar D.S."/>
        </authorList>
    </citation>
    <scope>NUCLEOTIDE SEQUENCE [LARGE SCALE GENOMIC DNA]</scope>
    <source>
        <strain evidence="2">cv. TDa95/00328</strain>
    </source>
</reference>
<name>A0ACB7W2T0_DIOAL</name>
<accession>A0ACB7W2T0</accession>
<protein>
    <submittedName>
        <fullName evidence="1">Cytochrome P450 E-class group I protein</fullName>
    </submittedName>
</protein>
<proteinExistence type="predicted"/>
<keyword evidence="2" id="KW-1185">Reference proteome</keyword>
<dbReference type="EMBL" id="CM037015">
    <property type="protein sequence ID" value="KAH7681876.1"/>
    <property type="molecule type" value="Genomic_DNA"/>
</dbReference>